<dbReference type="PRINTS" id="PR00081">
    <property type="entry name" value="GDHRDH"/>
</dbReference>
<accession>A0A7W7MB24</accession>
<dbReference type="InterPro" id="IPR002347">
    <property type="entry name" value="SDR_fam"/>
</dbReference>
<evidence type="ECO:0000313" key="4">
    <source>
        <dbReference type="Proteomes" id="UP000546162"/>
    </source>
</evidence>
<proteinExistence type="inferred from homology"/>
<gene>
    <name evidence="3" type="ORF">BJY16_007102</name>
</gene>
<dbReference type="InterPro" id="IPR036291">
    <property type="entry name" value="NAD(P)-bd_dom_sf"/>
</dbReference>
<dbReference type="Proteomes" id="UP000546162">
    <property type="component" value="Unassembled WGS sequence"/>
</dbReference>
<keyword evidence="4" id="KW-1185">Reference proteome</keyword>
<dbReference type="SUPFAM" id="SSF51735">
    <property type="entry name" value="NAD(P)-binding Rossmann-fold domains"/>
    <property type="match status" value="1"/>
</dbReference>
<dbReference type="Pfam" id="PF13561">
    <property type="entry name" value="adh_short_C2"/>
    <property type="match status" value="1"/>
</dbReference>
<dbReference type="AlphaFoldDB" id="A0A7W7MB24"/>
<keyword evidence="2" id="KW-0560">Oxidoreductase</keyword>
<comment type="similarity">
    <text evidence="1">Belongs to the short-chain dehydrogenases/reductases (SDR) family.</text>
</comment>
<reference evidence="3 4" key="1">
    <citation type="submission" date="2020-08" db="EMBL/GenBank/DDBJ databases">
        <title>Sequencing the genomes of 1000 actinobacteria strains.</title>
        <authorList>
            <person name="Klenk H.-P."/>
        </authorList>
    </citation>
    <scope>NUCLEOTIDE SEQUENCE [LARGE SCALE GENOMIC DNA]</scope>
    <source>
        <strain evidence="3 4">DSM 45809</strain>
    </source>
</reference>
<comment type="caution">
    <text evidence="3">The sequence shown here is derived from an EMBL/GenBank/DDBJ whole genome shotgun (WGS) entry which is preliminary data.</text>
</comment>
<sequence length="228" mass="22777">MTAMTGKSVVVVGGSRGFGLGVVRAARAAGARVTTVARTSGLAGDATDEAFADQVLAGTRPELLVVTAGAVPEMRPLSGHTWESFSVGWHQDVRIAFGWLRAALRLPLPAGARVVVFGSAAELRGSPLSGGYAGAKATVRMITGYAAAEGRDLGIGMTAVLPGLTPGTGVGETAIRAYAEASGVSRDEFAGRLTATADSVGAAVLGLPASGLADAYLIGADGLRPLSG</sequence>
<dbReference type="PANTHER" id="PTHR43477:SF1">
    <property type="entry name" value="DIHYDROANTICAPSIN 7-DEHYDROGENASE"/>
    <property type="match status" value="1"/>
</dbReference>
<organism evidence="3 4">
    <name type="scientific">Actinoplanes octamycinicus</name>
    <dbReference type="NCBI Taxonomy" id="135948"/>
    <lineage>
        <taxon>Bacteria</taxon>
        <taxon>Bacillati</taxon>
        <taxon>Actinomycetota</taxon>
        <taxon>Actinomycetes</taxon>
        <taxon>Micromonosporales</taxon>
        <taxon>Micromonosporaceae</taxon>
        <taxon>Actinoplanes</taxon>
    </lineage>
</organism>
<dbReference type="InterPro" id="IPR051122">
    <property type="entry name" value="SDR_DHRS6-like"/>
</dbReference>
<evidence type="ECO:0000256" key="2">
    <source>
        <dbReference type="ARBA" id="ARBA00023002"/>
    </source>
</evidence>
<dbReference type="PANTHER" id="PTHR43477">
    <property type="entry name" value="DIHYDROANTICAPSIN 7-DEHYDROGENASE"/>
    <property type="match status" value="1"/>
</dbReference>
<dbReference type="GO" id="GO:0016491">
    <property type="term" value="F:oxidoreductase activity"/>
    <property type="evidence" value="ECO:0007669"/>
    <property type="project" value="UniProtKB-KW"/>
</dbReference>
<dbReference type="Gene3D" id="3.40.50.720">
    <property type="entry name" value="NAD(P)-binding Rossmann-like Domain"/>
    <property type="match status" value="1"/>
</dbReference>
<name>A0A7W7MB24_9ACTN</name>
<evidence type="ECO:0000313" key="3">
    <source>
        <dbReference type="EMBL" id="MBB4743643.1"/>
    </source>
</evidence>
<protein>
    <submittedName>
        <fullName evidence="3">NAD(P)-dependent dehydrogenase (Short-subunit alcohol dehydrogenase family)</fullName>
    </submittedName>
</protein>
<evidence type="ECO:0000256" key="1">
    <source>
        <dbReference type="ARBA" id="ARBA00006484"/>
    </source>
</evidence>
<dbReference type="EMBL" id="JACHNB010000001">
    <property type="protein sequence ID" value="MBB4743643.1"/>
    <property type="molecule type" value="Genomic_DNA"/>
</dbReference>